<dbReference type="SMART" id="SM01230">
    <property type="entry name" value="Gln-synt_C"/>
    <property type="match status" value="1"/>
</dbReference>
<dbReference type="PROSITE" id="PS51987">
    <property type="entry name" value="GS_CATALYTIC"/>
    <property type="match status" value="1"/>
</dbReference>
<keyword evidence="4" id="KW-0547">Nucleotide-binding</keyword>
<dbReference type="InterPro" id="IPR008147">
    <property type="entry name" value="Gln_synt_N"/>
</dbReference>
<dbReference type="InterPro" id="IPR014746">
    <property type="entry name" value="Gln_synth/guanido_kin_cat_dom"/>
</dbReference>
<organism evidence="11 12">
    <name type="scientific">Aquibaculum arenosum</name>
    <dbReference type="NCBI Taxonomy" id="3032591"/>
    <lineage>
        <taxon>Bacteria</taxon>
        <taxon>Pseudomonadati</taxon>
        <taxon>Pseudomonadota</taxon>
        <taxon>Alphaproteobacteria</taxon>
        <taxon>Rhodospirillales</taxon>
        <taxon>Rhodovibrionaceae</taxon>
        <taxon>Aquibaculum</taxon>
    </lineage>
</organism>
<comment type="cofactor">
    <cofactor evidence="1">
        <name>Mg(2+)</name>
        <dbReference type="ChEBI" id="CHEBI:18420"/>
    </cofactor>
</comment>
<evidence type="ECO:0000256" key="4">
    <source>
        <dbReference type="ARBA" id="ARBA00022741"/>
    </source>
</evidence>
<evidence type="ECO:0000259" key="10">
    <source>
        <dbReference type="PROSITE" id="PS51987"/>
    </source>
</evidence>
<protein>
    <submittedName>
        <fullName evidence="11">Glutamine synthetase family protein</fullName>
    </submittedName>
</protein>
<dbReference type="EMBL" id="JARHUD010000001">
    <property type="protein sequence ID" value="MDF2094805.1"/>
    <property type="molecule type" value="Genomic_DNA"/>
</dbReference>
<dbReference type="Pfam" id="PF00120">
    <property type="entry name" value="Gln-synt_C"/>
    <property type="match status" value="1"/>
</dbReference>
<comment type="similarity">
    <text evidence="7 8">Belongs to the glutamine synthetase family.</text>
</comment>
<gene>
    <name evidence="11" type="ORF">P2G67_02305</name>
</gene>
<proteinExistence type="inferred from homology"/>
<sequence>MQGMLDLEALRRLVREGEIDTVLVCFPDLQGRLLGKRVAADYYLEQVHEETHACDYLLAADIDMEPVPGYKAASWEKGYGDFVIKPDGATLRRVPWLEGTALVMADVCDHHGELLPHAPRSVLKRQLARLAERGWKSMKGSELEFYLFDETYKTAHEKDYKNLDHAGWYISDYHIFQTTKEEPIIRAIRLGMEGAGIPVEVSKGEWGPGQEEINFRYCDALAMADNHSIYKNGAKEIAWARDRAITFMAKYRTDLAGSSCHIHSSLWKADGSAALFDGPGGSPEGMPDLFKQYIAGNLALAEEMTYFFAPYINSYKRFQAGSFAPTKAAWSFDNRTAGFRVVGHGKGQRVECRIPGSDCNPYLAFAVMIAAGLHGIDKGLELPPPITGNAYESKEVPDVAHTLRDALSALERSEVLREALGDDVVEHYLHTGRWEQAEFDRRVTDLEVTRLFERI</sequence>
<comment type="caution">
    <text evidence="11">The sequence shown here is derived from an EMBL/GenBank/DDBJ whole genome shotgun (WGS) entry which is preliminary data.</text>
</comment>
<reference evidence="11 12" key="1">
    <citation type="submission" date="2023-03" db="EMBL/GenBank/DDBJ databases">
        <title>Fodinicurvata sp. CAU 1616 isolated from sea sendiment.</title>
        <authorList>
            <person name="Kim W."/>
        </authorList>
    </citation>
    <scope>NUCLEOTIDE SEQUENCE [LARGE SCALE GENOMIC DNA]</scope>
    <source>
        <strain evidence="11 12">CAU 1616</strain>
    </source>
</reference>
<dbReference type="SUPFAM" id="SSF54368">
    <property type="entry name" value="Glutamine synthetase, N-terminal domain"/>
    <property type="match status" value="1"/>
</dbReference>
<evidence type="ECO:0000256" key="2">
    <source>
        <dbReference type="ARBA" id="ARBA00003117"/>
    </source>
</evidence>
<evidence type="ECO:0000256" key="6">
    <source>
        <dbReference type="ARBA" id="ARBA00023231"/>
    </source>
</evidence>
<feature type="domain" description="GS catalytic" evidence="10">
    <location>
        <begin position="119"/>
        <end position="455"/>
    </location>
</feature>
<feature type="domain" description="GS beta-grasp" evidence="9">
    <location>
        <begin position="17"/>
        <end position="112"/>
    </location>
</feature>
<dbReference type="Gene3D" id="3.30.590.10">
    <property type="entry name" value="Glutamine synthetase/guanido kinase, catalytic domain"/>
    <property type="match status" value="1"/>
</dbReference>
<accession>A0ABT5YIN1</accession>
<dbReference type="PROSITE" id="PS51986">
    <property type="entry name" value="GS_BETA_GRASP"/>
    <property type="match status" value="1"/>
</dbReference>
<comment type="function">
    <text evidence="2">Catalyzes the ATP-dependent biosynthesis of glutamine from glutamate and ammonia.</text>
</comment>
<evidence type="ECO:0000256" key="1">
    <source>
        <dbReference type="ARBA" id="ARBA00001946"/>
    </source>
</evidence>
<evidence type="ECO:0000256" key="8">
    <source>
        <dbReference type="RuleBase" id="RU000384"/>
    </source>
</evidence>
<dbReference type="RefSeq" id="WP_275819613.1">
    <property type="nucleotide sequence ID" value="NZ_JARHUD010000001.1"/>
</dbReference>
<dbReference type="InterPro" id="IPR008146">
    <property type="entry name" value="Gln_synth_cat_dom"/>
</dbReference>
<dbReference type="SUPFAM" id="SSF55931">
    <property type="entry name" value="Glutamine synthetase/guanido kinase"/>
    <property type="match status" value="1"/>
</dbReference>
<keyword evidence="12" id="KW-1185">Reference proteome</keyword>
<keyword evidence="5" id="KW-0067">ATP-binding</keyword>
<dbReference type="Proteomes" id="UP001215503">
    <property type="component" value="Unassembled WGS sequence"/>
</dbReference>
<evidence type="ECO:0000313" key="12">
    <source>
        <dbReference type="Proteomes" id="UP001215503"/>
    </source>
</evidence>
<evidence type="ECO:0000256" key="5">
    <source>
        <dbReference type="ARBA" id="ARBA00022840"/>
    </source>
</evidence>
<keyword evidence="3" id="KW-0436">Ligase</keyword>
<dbReference type="PANTHER" id="PTHR43785">
    <property type="entry name" value="GAMMA-GLUTAMYLPUTRESCINE SYNTHETASE"/>
    <property type="match status" value="1"/>
</dbReference>
<dbReference type="PANTHER" id="PTHR43785:SF12">
    <property type="entry name" value="TYPE-1 GLUTAMINE SYNTHETASE 2"/>
    <property type="match status" value="1"/>
</dbReference>
<evidence type="ECO:0000256" key="3">
    <source>
        <dbReference type="ARBA" id="ARBA00022598"/>
    </source>
</evidence>
<dbReference type="Gene3D" id="3.10.20.70">
    <property type="entry name" value="Glutamine synthetase, N-terminal domain"/>
    <property type="match status" value="1"/>
</dbReference>
<keyword evidence="6" id="KW-0535">Nitrogen fixation</keyword>
<dbReference type="InterPro" id="IPR036651">
    <property type="entry name" value="Gln_synt_N_sf"/>
</dbReference>
<evidence type="ECO:0000313" key="11">
    <source>
        <dbReference type="EMBL" id="MDF2094805.1"/>
    </source>
</evidence>
<evidence type="ECO:0000259" key="9">
    <source>
        <dbReference type="PROSITE" id="PS51986"/>
    </source>
</evidence>
<evidence type="ECO:0000256" key="7">
    <source>
        <dbReference type="PROSITE-ProRule" id="PRU01330"/>
    </source>
</evidence>
<name>A0ABT5YIN1_9PROT</name>